<name>A0A9W9NVY6_PENCI</name>
<protein>
    <recommendedName>
        <fullName evidence="1">NAD(P)-binding domain-containing protein</fullName>
    </recommendedName>
</protein>
<accession>A0A9W9NVY6</accession>
<dbReference type="AlphaFoldDB" id="A0A9W9NVY6"/>
<dbReference type="PANTHER" id="PTHR48079:SF8">
    <property type="entry name" value="NAD(P)-BINDING DOMAIN-CONTAINING PROTEIN"/>
    <property type="match status" value="1"/>
</dbReference>
<reference evidence="2" key="1">
    <citation type="submission" date="2022-11" db="EMBL/GenBank/DDBJ databases">
        <authorList>
            <person name="Petersen C."/>
        </authorList>
    </citation>
    <scope>NUCLEOTIDE SEQUENCE</scope>
    <source>
        <strain evidence="2">IBT 23319</strain>
    </source>
</reference>
<proteinExistence type="predicted"/>
<dbReference type="InterPro" id="IPR036291">
    <property type="entry name" value="NAD(P)-bd_dom_sf"/>
</dbReference>
<evidence type="ECO:0000313" key="2">
    <source>
        <dbReference type="EMBL" id="KAJ5227157.1"/>
    </source>
</evidence>
<organism evidence="2 3">
    <name type="scientific">Penicillium citrinum</name>
    <dbReference type="NCBI Taxonomy" id="5077"/>
    <lineage>
        <taxon>Eukaryota</taxon>
        <taxon>Fungi</taxon>
        <taxon>Dikarya</taxon>
        <taxon>Ascomycota</taxon>
        <taxon>Pezizomycotina</taxon>
        <taxon>Eurotiomycetes</taxon>
        <taxon>Eurotiomycetidae</taxon>
        <taxon>Eurotiales</taxon>
        <taxon>Aspergillaceae</taxon>
        <taxon>Penicillium</taxon>
    </lineage>
</organism>
<evidence type="ECO:0000259" key="1">
    <source>
        <dbReference type="Pfam" id="PF13460"/>
    </source>
</evidence>
<dbReference type="InterPro" id="IPR051783">
    <property type="entry name" value="NAD(P)-dependent_oxidoreduct"/>
</dbReference>
<dbReference type="OrthoDB" id="2130169at2759"/>
<dbReference type="EMBL" id="JAPQKT010000006">
    <property type="protein sequence ID" value="KAJ5227157.1"/>
    <property type="molecule type" value="Genomic_DNA"/>
</dbReference>
<dbReference type="GO" id="GO:0005737">
    <property type="term" value="C:cytoplasm"/>
    <property type="evidence" value="ECO:0007669"/>
    <property type="project" value="TreeGrafter"/>
</dbReference>
<dbReference type="SUPFAM" id="SSF51735">
    <property type="entry name" value="NAD(P)-binding Rossmann-fold domains"/>
    <property type="match status" value="1"/>
</dbReference>
<feature type="domain" description="NAD(P)-binding" evidence="1">
    <location>
        <begin position="8"/>
        <end position="130"/>
    </location>
</feature>
<dbReference type="PANTHER" id="PTHR48079">
    <property type="entry name" value="PROTEIN YEEZ"/>
    <property type="match status" value="1"/>
</dbReference>
<keyword evidence="3" id="KW-1185">Reference proteome</keyword>
<evidence type="ECO:0000313" key="3">
    <source>
        <dbReference type="Proteomes" id="UP001147733"/>
    </source>
</evidence>
<sequence>MARIFLTGASGYIGGDVLHLLKTSHPEYDVSILLRDSGKADAIKKVFPDVRVVLGDLDSASLIEEEASRADVIINAASNKNMTCVEAIARGLEKQNGPKSGHWIQVSGASVISVPDIVNGTFGEGSNKTYGDVDDAEEVRDIIRKNAGMRVVDNHLLNKVTGPKTALIFPPIIYGEGRGVTKQRSVQIPELSRVAIETRQVVQVGKGESTWSNIHIFDLSDLFVKLVEMAVQGSEADLWNQNGLFFVGNGQLSFGKISQLVAKAAHGLGLTDTSDVKSLSADEADKLWAPARVFWGTNARGDAQRATRFLGWSPKQHSVEQEIPTTVKVEATRLGKL</sequence>
<dbReference type="InterPro" id="IPR016040">
    <property type="entry name" value="NAD(P)-bd_dom"/>
</dbReference>
<comment type="caution">
    <text evidence="2">The sequence shown here is derived from an EMBL/GenBank/DDBJ whole genome shotgun (WGS) entry which is preliminary data.</text>
</comment>
<dbReference type="Proteomes" id="UP001147733">
    <property type="component" value="Unassembled WGS sequence"/>
</dbReference>
<gene>
    <name evidence="2" type="ORF">N7469_007163</name>
</gene>
<dbReference type="RefSeq" id="XP_056499522.1">
    <property type="nucleotide sequence ID" value="XM_056646081.1"/>
</dbReference>
<dbReference type="Pfam" id="PF13460">
    <property type="entry name" value="NAD_binding_10"/>
    <property type="match status" value="1"/>
</dbReference>
<dbReference type="Gene3D" id="3.40.50.720">
    <property type="entry name" value="NAD(P)-binding Rossmann-like Domain"/>
    <property type="match status" value="1"/>
</dbReference>
<dbReference type="GeneID" id="81385248"/>
<dbReference type="GO" id="GO:0004029">
    <property type="term" value="F:aldehyde dehydrogenase (NAD+) activity"/>
    <property type="evidence" value="ECO:0007669"/>
    <property type="project" value="TreeGrafter"/>
</dbReference>
<reference evidence="2" key="2">
    <citation type="journal article" date="2023" name="IMA Fungus">
        <title>Comparative genomic study of the Penicillium genus elucidates a diverse pangenome and 15 lateral gene transfer events.</title>
        <authorList>
            <person name="Petersen C."/>
            <person name="Sorensen T."/>
            <person name="Nielsen M.R."/>
            <person name="Sondergaard T.E."/>
            <person name="Sorensen J.L."/>
            <person name="Fitzpatrick D.A."/>
            <person name="Frisvad J.C."/>
            <person name="Nielsen K.L."/>
        </authorList>
    </citation>
    <scope>NUCLEOTIDE SEQUENCE</scope>
    <source>
        <strain evidence="2">IBT 23319</strain>
    </source>
</reference>